<feature type="domain" description="O-methyltransferase dimerisation" evidence="5">
    <location>
        <begin position="24"/>
        <end position="110"/>
    </location>
</feature>
<dbReference type="InterPro" id="IPR016461">
    <property type="entry name" value="COMT-like"/>
</dbReference>
<dbReference type="InterPro" id="IPR036388">
    <property type="entry name" value="WH-like_DNA-bd_sf"/>
</dbReference>
<comment type="caution">
    <text evidence="6">The sequence shown here is derived from an EMBL/GenBank/DDBJ whole genome shotgun (WGS) entry which is preliminary data.</text>
</comment>
<dbReference type="PANTHER" id="PTHR11746">
    <property type="entry name" value="O-METHYLTRANSFERASE"/>
    <property type="match status" value="1"/>
</dbReference>
<dbReference type="FunFam" id="1.10.10.10:FF:000213">
    <property type="entry name" value="Coniferyl alcohol 9-O-methyltransferase"/>
    <property type="match status" value="1"/>
</dbReference>
<evidence type="ECO:0000259" key="5">
    <source>
        <dbReference type="Pfam" id="PF08100"/>
    </source>
</evidence>
<evidence type="ECO:0000256" key="2">
    <source>
        <dbReference type="ARBA" id="ARBA00022679"/>
    </source>
</evidence>
<evidence type="ECO:0000256" key="1">
    <source>
        <dbReference type="ARBA" id="ARBA00022603"/>
    </source>
</evidence>
<dbReference type="PROSITE" id="PS51683">
    <property type="entry name" value="SAM_OMT_II"/>
    <property type="match status" value="1"/>
</dbReference>
<dbReference type="GO" id="GO:0032259">
    <property type="term" value="P:methylation"/>
    <property type="evidence" value="ECO:0007669"/>
    <property type="project" value="UniProtKB-KW"/>
</dbReference>
<proteinExistence type="predicted"/>
<dbReference type="SUPFAM" id="SSF53335">
    <property type="entry name" value="S-adenosyl-L-methionine-dependent methyltransferases"/>
    <property type="match status" value="1"/>
</dbReference>
<dbReference type="InterPro" id="IPR029063">
    <property type="entry name" value="SAM-dependent_MTases_sf"/>
</dbReference>
<evidence type="ECO:0000259" key="4">
    <source>
        <dbReference type="Pfam" id="PF00891"/>
    </source>
</evidence>
<dbReference type="OrthoDB" id="676381at2759"/>
<evidence type="ECO:0000256" key="3">
    <source>
        <dbReference type="ARBA" id="ARBA00022691"/>
    </source>
</evidence>
<dbReference type="Gene3D" id="1.10.10.10">
    <property type="entry name" value="Winged helix-like DNA-binding domain superfamily/Winged helix DNA-binding domain"/>
    <property type="match status" value="1"/>
</dbReference>
<name>A0A6G1D5X0_9ORYZ</name>
<keyword evidence="1" id="KW-0489">Methyltransferase</keyword>
<dbReference type="Pfam" id="PF08100">
    <property type="entry name" value="Dimerisation"/>
    <property type="match status" value="1"/>
</dbReference>
<feature type="domain" description="O-methyltransferase C-terminal" evidence="4">
    <location>
        <begin position="134"/>
        <end position="261"/>
    </location>
</feature>
<dbReference type="Pfam" id="PF00891">
    <property type="entry name" value="Methyltransf_2"/>
    <property type="match status" value="1"/>
</dbReference>
<evidence type="ECO:0000313" key="7">
    <source>
        <dbReference type="Proteomes" id="UP000479710"/>
    </source>
</evidence>
<dbReference type="AlphaFoldDB" id="A0A6G1D5X0"/>
<dbReference type="InterPro" id="IPR012967">
    <property type="entry name" value="COMT_dimerisation"/>
</dbReference>
<dbReference type="InterPro" id="IPR001077">
    <property type="entry name" value="COMT_C"/>
</dbReference>
<evidence type="ECO:0000313" key="6">
    <source>
        <dbReference type="EMBL" id="KAF0908225.1"/>
    </source>
</evidence>
<evidence type="ECO:0008006" key="8">
    <source>
        <dbReference type="Google" id="ProtNLM"/>
    </source>
</evidence>
<reference evidence="6 7" key="1">
    <citation type="submission" date="2019-11" db="EMBL/GenBank/DDBJ databases">
        <title>Whole genome sequence of Oryza granulata.</title>
        <authorList>
            <person name="Li W."/>
        </authorList>
    </citation>
    <scope>NUCLEOTIDE SEQUENCE [LARGE SCALE GENOMIC DNA]</scope>
    <source>
        <strain evidence="7">cv. Menghai</strain>
        <tissue evidence="6">Leaf</tissue>
    </source>
</reference>
<gene>
    <name evidence="6" type="ORF">E2562_023847</name>
</gene>
<protein>
    <recommendedName>
        <fullName evidence="8">O-methyltransferase domain-containing protein</fullName>
    </recommendedName>
</protein>
<sequence>MDQNQSVPLSTTSAELLQAQAKLWCHAYRYVESMALKSAIDLGIPKAIHRNNGSASLPELLAALPLATNKKRFLSRLMRLLVTSGIFTQETSVHGTTSVYRLTATSRLLVDGIFVNLTSFVNGPTTPNPLDAFLRLGEWFQNDGDTTPFTMVNGSDFWDAISHDARVNMGFNAAMASDSHFVAEIAIREYAETFMSIRSLVDVGGGDGTMARTIVKAFPHIKCLVLDQPHVVHGIPNVDMVEYVAGDMMDFIPPADVVLLKIHIVRVP</sequence>
<dbReference type="GO" id="GO:0046983">
    <property type="term" value="F:protein dimerization activity"/>
    <property type="evidence" value="ECO:0007669"/>
    <property type="project" value="InterPro"/>
</dbReference>
<dbReference type="InterPro" id="IPR036390">
    <property type="entry name" value="WH_DNA-bd_sf"/>
</dbReference>
<dbReference type="Gene3D" id="3.40.50.150">
    <property type="entry name" value="Vaccinia Virus protein VP39"/>
    <property type="match status" value="1"/>
</dbReference>
<dbReference type="Proteomes" id="UP000479710">
    <property type="component" value="Unassembled WGS sequence"/>
</dbReference>
<dbReference type="SUPFAM" id="SSF46785">
    <property type="entry name" value="Winged helix' DNA-binding domain"/>
    <property type="match status" value="1"/>
</dbReference>
<keyword evidence="3" id="KW-0949">S-adenosyl-L-methionine</keyword>
<dbReference type="EMBL" id="SPHZ02000007">
    <property type="protein sequence ID" value="KAF0908225.1"/>
    <property type="molecule type" value="Genomic_DNA"/>
</dbReference>
<accession>A0A6G1D5X0</accession>
<keyword evidence="2" id="KW-0808">Transferase</keyword>
<dbReference type="GO" id="GO:0008171">
    <property type="term" value="F:O-methyltransferase activity"/>
    <property type="evidence" value="ECO:0007669"/>
    <property type="project" value="InterPro"/>
</dbReference>
<organism evidence="6 7">
    <name type="scientific">Oryza meyeriana var. granulata</name>
    <dbReference type="NCBI Taxonomy" id="110450"/>
    <lineage>
        <taxon>Eukaryota</taxon>
        <taxon>Viridiplantae</taxon>
        <taxon>Streptophyta</taxon>
        <taxon>Embryophyta</taxon>
        <taxon>Tracheophyta</taxon>
        <taxon>Spermatophyta</taxon>
        <taxon>Magnoliopsida</taxon>
        <taxon>Liliopsida</taxon>
        <taxon>Poales</taxon>
        <taxon>Poaceae</taxon>
        <taxon>BOP clade</taxon>
        <taxon>Oryzoideae</taxon>
        <taxon>Oryzeae</taxon>
        <taxon>Oryzinae</taxon>
        <taxon>Oryza</taxon>
        <taxon>Oryza meyeriana</taxon>
    </lineage>
</organism>
<keyword evidence="7" id="KW-1185">Reference proteome</keyword>